<evidence type="ECO:0000256" key="1">
    <source>
        <dbReference type="SAM" id="MobiDB-lite"/>
    </source>
</evidence>
<evidence type="ECO:0000313" key="2">
    <source>
        <dbReference type="EMBL" id="KAA8542631.1"/>
    </source>
</evidence>
<sequence length="129" mass="14759">MSQKRHPEDCKARSEGSRSKDKRPKFSFKEVVLKVMNLRKVQCYMEPILEPVIRRVILPQTLCLTVLPQRFEIQIFCSGANAMVSTVVRWPAWQADVELLDAPCSQGTIPSPIITWPRVSLTSSDYTRP</sequence>
<dbReference type="Proteomes" id="UP000325577">
    <property type="component" value="Linkage Group LG12"/>
</dbReference>
<feature type="compositionally biased region" description="Basic and acidic residues" evidence="1">
    <location>
        <begin position="1"/>
        <end position="19"/>
    </location>
</feature>
<evidence type="ECO:0000313" key="3">
    <source>
        <dbReference type="Proteomes" id="UP000325577"/>
    </source>
</evidence>
<keyword evidence="3" id="KW-1185">Reference proteome</keyword>
<accession>A0A5J5BNB1</accession>
<name>A0A5J5BNB1_9ASTE</name>
<dbReference type="EMBL" id="CM018035">
    <property type="protein sequence ID" value="KAA8542631.1"/>
    <property type="molecule type" value="Genomic_DNA"/>
</dbReference>
<organism evidence="2 3">
    <name type="scientific">Nyssa sinensis</name>
    <dbReference type="NCBI Taxonomy" id="561372"/>
    <lineage>
        <taxon>Eukaryota</taxon>
        <taxon>Viridiplantae</taxon>
        <taxon>Streptophyta</taxon>
        <taxon>Embryophyta</taxon>
        <taxon>Tracheophyta</taxon>
        <taxon>Spermatophyta</taxon>
        <taxon>Magnoliopsida</taxon>
        <taxon>eudicotyledons</taxon>
        <taxon>Gunneridae</taxon>
        <taxon>Pentapetalae</taxon>
        <taxon>asterids</taxon>
        <taxon>Cornales</taxon>
        <taxon>Nyssaceae</taxon>
        <taxon>Nyssa</taxon>
    </lineage>
</organism>
<protein>
    <submittedName>
        <fullName evidence="2">Uncharacterized protein</fullName>
    </submittedName>
</protein>
<proteinExistence type="predicted"/>
<feature type="region of interest" description="Disordered" evidence="1">
    <location>
        <begin position="1"/>
        <end position="22"/>
    </location>
</feature>
<gene>
    <name evidence="2" type="ORF">F0562_023870</name>
</gene>
<reference evidence="2 3" key="1">
    <citation type="submission" date="2019-09" db="EMBL/GenBank/DDBJ databases">
        <title>A chromosome-level genome assembly of the Chinese tupelo Nyssa sinensis.</title>
        <authorList>
            <person name="Yang X."/>
            <person name="Kang M."/>
            <person name="Yang Y."/>
            <person name="Xiong H."/>
            <person name="Wang M."/>
            <person name="Zhang Z."/>
            <person name="Wang Z."/>
            <person name="Wu H."/>
            <person name="Ma T."/>
            <person name="Liu J."/>
            <person name="Xi Z."/>
        </authorList>
    </citation>
    <scope>NUCLEOTIDE SEQUENCE [LARGE SCALE GENOMIC DNA]</scope>
    <source>
        <strain evidence="2">J267</strain>
        <tissue evidence="2">Leaf</tissue>
    </source>
</reference>
<dbReference type="AlphaFoldDB" id="A0A5J5BNB1"/>